<dbReference type="InterPro" id="IPR009875">
    <property type="entry name" value="PilZ_domain"/>
</dbReference>
<sequence length="210" mass="23456">MAEICTLFILTDTPKTYGDEIYPEGTKAVFVKSIKVMLSHLKATHMAGLILEVDKVMHASRDDRNTLFNYAGVFPILRTKLNPRHGFVAYLDDKKSFFDNLFEAMGKRSRSHERKDVDLACCLAVENDPIITCPVSGAVMDVSQGGCHLVLSDVFPEEQFVHLRIDGLTGARPIFSSVRWTLQDPESGATAMGLMFIDLTDDQLQTIQEL</sequence>
<dbReference type="Proteomes" id="UP001053296">
    <property type="component" value="Chromosome"/>
</dbReference>
<protein>
    <recommendedName>
        <fullName evidence="1">PilZ domain-containing protein</fullName>
    </recommendedName>
</protein>
<dbReference type="Pfam" id="PF07238">
    <property type="entry name" value="PilZ"/>
    <property type="match status" value="1"/>
</dbReference>
<proteinExistence type="predicted"/>
<name>A0ABN6ET74_9BACT</name>
<organism evidence="2 3">
    <name type="scientific">Pseudodesulfovibrio sediminis</name>
    <dbReference type="NCBI Taxonomy" id="2810563"/>
    <lineage>
        <taxon>Bacteria</taxon>
        <taxon>Pseudomonadati</taxon>
        <taxon>Thermodesulfobacteriota</taxon>
        <taxon>Desulfovibrionia</taxon>
        <taxon>Desulfovibrionales</taxon>
        <taxon>Desulfovibrionaceae</taxon>
    </lineage>
</organism>
<gene>
    <name evidence="2" type="ORF">PSDVSF_18800</name>
</gene>
<keyword evidence="3" id="KW-1185">Reference proteome</keyword>
<accession>A0ABN6ET74</accession>
<dbReference type="RefSeq" id="WP_229590632.1">
    <property type="nucleotide sequence ID" value="NZ_AP024485.1"/>
</dbReference>
<dbReference type="EMBL" id="AP024485">
    <property type="protein sequence ID" value="BCS88638.1"/>
    <property type="molecule type" value="Genomic_DNA"/>
</dbReference>
<evidence type="ECO:0000313" key="3">
    <source>
        <dbReference type="Proteomes" id="UP001053296"/>
    </source>
</evidence>
<feature type="domain" description="PilZ" evidence="1">
    <location>
        <begin position="110"/>
        <end position="210"/>
    </location>
</feature>
<reference evidence="2" key="1">
    <citation type="journal article" date="2022" name="Arch. Microbiol.">
        <title>Pseudodesulfovibrio sediminis sp. nov., a mesophilic and neutrophilic sulfate-reducing bacterium isolated from sediment of a brackish lake.</title>
        <authorList>
            <person name="Takahashi A."/>
            <person name="Kojima H."/>
            <person name="Watanabe M."/>
            <person name="Fukui M."/>
        </authorList>
    </citation>
    <scope>NUCLEOTIDE SEQUENCE</scope>
    <source>
        <strain evidence="2">SF6</strain>
    </source>
</reference>
<evidence type="ECO:0000259" key="1">
    <source>
        <dbReference type="Pfam" id="PF07238"/>
    </source>
</evidence>
<evidence type="ECO:0000313" key="2">
    <source>
        <dbReference type="EMBL" id="BCS88638.1"/>
    </source>
</evidence>